<keyword evidence="2 4" id="KW-0808">Transferase</keyword>
<evidence type="ECO:0000313" key="7">
    <source>
        <dbReference type="Proteomes" id="UP001501578"/>
    </source>
</evidence>
<dbReference type="SUPFAM" id="SSF55729">
    <property type="entry name" value="Acyl-CoA N-acyltransferases (Nat)"/>
    <property type="match status" value="1"/>
</dbReference>
<evidence type="ECO:0000259" key="5">
    <source>
        <dbReference type="PROSITE" id="PS51186"/>
    </source>
</evidence>
<name>A0ABP3Z3B9_9ACTN</name>
<accession>A0ABP3Z3B9</accession>
<feature type="domain" description="N-acetyltransferase" evidence="5">
    <location>
        <begin position="1"/>
        <end position="136"/>
    </location>
</feature>
<sequence length="393" mass="42445">MLTVTSEAFGATPPPPLAEIYKSRTEFDRTLAAFDGDLMVGTTGIDSFTMTVPGAAIPVAGVTAVSVLPSHRRRGILTSLMRRQLADIRERGEAVAALYASESVIYGRYGYGRAASEIRVTVNRPGSAFVPGAPTDPGLRLRVTTPADVRADLERVFAEVATRRPGRYARNKSLWDSLLIDEEFAQQGKGTLRCLVAEDDDGVRGYATFRINAKWDDDGIAANELHVNEVEALDPAAYALLWRGVLDRDLVAKVHAGRPVDDPLVALLADARQLRASISDDLWVRLVDVQKALELRSYAAPVDVVVEVLDEYCPWNAGRWRLSGDASGATCKPSEDEPDVTLPVAALGSAYLGDGQFATMLGAGLLNEHRAGAVRELATAMAWSPKPWAGLVF</sequence>
<dbReference type="InterPro" id="IPR051554">
    <property type="entry name" value="Acetyltransferase_Eis"/>
</dbReference>
<dbReference type="PANTHER" id="PTHR37817:SF1">
    <property type="entry name" value="N-ACETYLTRANSFERASE EIS"/>
    <property type="match status" value="1"/>
</dbReference>
<dbReference type="Pfam" id="PF17668">
    <property type="entry name" value="Acetyltransf_17"/>
    <property type="match status" value="1"/>
</dbReference>
<evidence type="ECO:0000256" key="2">
    <source>
        <dbReference type="ARBA" id="ARBA00022679"/>
    </source>
</evidence>
<keyword evidence="7" id="KW-1185">Reference proteome</keyword>
<dbReference type="InterPro" id="IPR036527">
    <property type="entry name" value="SCP2_sterol-bd_dom_sf"/>
</dbReference>
<gene>
    <name evidence="6" type="ORF">GCM10009560_07730</name>
</gene>
<organism evidence="6 7">
    <name type="scientific">Nonomuraea longicatena</name>
    <dbReference type="NCBI Taxonomy" id="83682"/>
    <lineage>
        <taxon>Bacteria</taxon>
        <taxon>Bacillati</taxon>
        <taxon>Actinomycetota</taxon>
        <taxon>Actinomycetes</taxon>
        <taxon>Streptosporangiales</taxon>
        <taxon>Streptosporangiaceae</taxon>
        <taxon>Nonomuraea</taxon>
    </lineage>
</organism>
<dbReference type="HAMAP" id="MF_01812">
    <property type="entry name" value="Eis"/>
    <property type="match status" value="1"/>
</dbReference>
<dbReference type="Gene3D" id="3.40.630.30">
    <property type="match status" value="2"/>
</dbReference>
<dbReference type="InterPro" id="IPR025559">
    <property type="entry name" value="Eis_dom"/>
</dbReference>
<evidence type="ECO:0000256" key="1">
    <source>
        <dbReference type="ARBA" id="ARBA00009213"/>
    </source>
</evidence>
<dbReference type="Gene3D" id="3.30.1050.10">
    <property type="entry name" value="SCP2 sterol-binding domain"/>
    <property type="match status" value="1"/>
</dbReference>
<evidence type="ECO:0000256" key="4">
    <source>
        <dbReference type="HAMAP-Rule" id="MF_01812"/>
    </source>
</evidence>
<dbReference type="InterPro" id="IPR000182">
    <property type="entry name" value="GNAT_dom"/>
</dbReference>
<dbReference type="InterPro" id="IPR016181">
    <property type="entry name" value="Acyl_CoA_acyltransferase"/>
</dbReference>
<comment type="subunit">
    <text evidence="4">Homohexamer; trimer of dimers.</text>
</comment>
<comment type="caution">
    <text evidence="6">The sequence shown here is derived from an EMBL/GenBank/DDBJ whole genome shotgun (WGS) entry which is preliminary data.</text>
</comment>
<dbReference type="Pfam" id="PF13530">
    <property type="entry name" value="SCP2_2"/>
    <property type="match status" value="1"/>
</dbReference>
<evidence type="ECO:0000313" key="6">
    <source>
        <dbReference type="EMBL" id="GAA0914386.1"/>
    </source>
</evidence>
<feature type="binding site" evidence="4">
    <location>
        <begin position="65"/>
        <end position="67"/>
    </location>
    <ligand>
        <name>acetyl-CoA</name>
        <dbReference type="ChEBI" id="CHEBI:57288"/>
    </ligand>
</feature>
<dbReference type="CDD" id="cd04301">
    <property type="entry name" value="NAT_SF"/>
    <property type="match status" value="1"/>
</dbReference>
<dbReference type="SUPFAM" id="SSF55718">
    <property type="entry name" value="SCP-like"/>
    <property type="match status" value="1"/>
</dbReference>
<dbReference type="InterPro" id="IPR041380">
    <property type="entry name" value="Acetyltransf_17"/>
</dbReference>
<protein>
    <submittedName>
        <fullName evidence="6">GNAT family N-acetyltransferase</fullName>
    </submittedName>
</protein>
<proteinExistence type="inferred from homology"/>
<dbReference type="NCBIfam" id="NF002367">
    <property type="entry name" value="PRK01346.1-4"/>
    <property type="match status" value="1"/>
</dbReference>
<dbReference type="Pfam" id="PF13527">
    <property type="entry name" value="Acetyltransf_9"/>
    <property type="match status" value="1"/>
</dbReference>
<dbReference type="Proteomes" id="UP001501578">
    <property type="component" value="Unassembled WGS sequence"/>
</dbReference>
<dbReference type="EMBL" id="BAAAHQ010000002">
    <property type="protein sequence ID" value="GAA0914386.1"/>
    <property type="molecule type" value="Genomic_DNA"/>
</dbReference>
<feature type="active site" description="Proton acceptor; via carboxylate" evidence="4">
    <location>
        <position position="393"/>
    </location>
</feature>
<dbReference type="PROSITE" id="PS51186">
    <property type="entry name" value="GNAT"/>
    <property type="match status" value="1"/>
</dbReference>
<dbReference type="InterPro" id="IPR022902">
    <property type="entry name" value="NAcTrfase_Eis"/>
</dbReference>
<feature type="active site" description="Proton donor" evidence="4">
    <location>
        <position position="106"/>
    </location>
</feature>
<feature type="binding site" evidence="4">
    <location>
        <begin position="101"/>
        <end position="102"/>
    </location>
    <ligand>
        <name>acetyl-CoA</name>
        <dbReference type="ChEBI" id="CHEBI:57288"/>
    </ligand>
</feature>
<dbReference type="PANTHER" id="PTHR37817">
    <property type="entry name" value="N-ACETYLTRANSFERASE EIS"/>
    <property type="match status" value="1"/>
</dbReference>
<comment type="similarity">
    <text evidence="1 4">Belongs to the acetyltransferase Eis family.</text>
</comment>
<evidence type="ECO:0000256" key="3">
    <source>
        <dbReference type="ARBA" id="ARBA00023315"/>
    </source>
</evidence>
<keyword evidence="3 4" id="KW-0012">Acyltransferase</keyword>
<feature type="binding site" evidence="4">
    <location>
        <begin position="73"/>
        <end position="78"/>
    </location>
    <ligand>
        <name>acetyl-CoA</name>
        <dbReference type="ChEBI" id="CHEBI:57288"/>
    </ligand>
</feature>
<reference evidence="7" key="1">
    <citation type="journal article" date="2019" name="Int. J. Syst. Evol. Microbiol.">
        <title>The Global Catalogue of Microorganisms (GCM) 10K type strain sequencing project: providing services to taxonomists for standard genome sequencing and annotation.</title>
        <authorList>
            <consortium name="The Broad Institute Genomics Platform"/>
            <consortium name="The Broad Institute Genome Sequencing Center for Infectious Disease"/>
            <person name="Wu L."/>
            <person name="Ma J."/>
        </authorList>
    </citation>
    <scope>NUCLEOTIDE SEQUENCE [LARGE SCALE GENOMIC DNA]</scope>
    <source>
        <strain evidence="7">JCM 11136</strain>
    </source>
</reference>